<dbReference type="PANTHER" id="PTHR43581">
    <property type="entry name" value="ATP/GTP PHOSPHATASE"/>
    <property type="match status" value="1"/>
</dbReference>
<feature type="domain" description="ATPase AAA-type core" evidence="2">
    <location>
        <begin position="160"/>
        <end position="281"/>
    </location>
</feature>
<dbReference type="Pfam" id="PF13304">
    <property type="entry name" value="AAA_21"/>
    <property type="match status" value="1"/>
</dbReference>
<evidence type="ECO:0000313" key="3">
    <source>
        <dbReference type="EMBL" id="PZN75253.1"/>
    </source>
</evidence>
<evidence type="ECO:0000259" key="1">
    <source>
        <dbReference type="Pfam" id="PF13175"/>
    </source>
</evidence>
<evidence type="ECO:0000259" key="2">
    <source>
        <dbReference type="Pfam" id="PF13304"/>
    </source>
</evidence>
<dbReference type="InterPro" id="IPR051396">
    <property type="entry name" value="Bact_Antivir_Def_Nuclease"/>
</dbReference>
<evidence type="ECO:0000313" key="4">
    <source>
        <dbReference type="Proteomes" id="UP000249396"/>
    </source>
</evidence>
<name>A0A2W4QUW4_9GAMM</name>
<dbReference type="SUPFAM" id="SSF52540">
    <property type="entry name" value="P-loop containing nucleoside triphosphate hydrolases"/>
    <property type="match status" value="1"/>
</dbReference>
<dbReference type="InterPro" id="IPR027417">
    <property type="entry name" value="P-loop_NTPase"/>
</dbReference>
<dbReference type="AlphaFoldDB" id="A0A2W4QUW4"/>
<dbReference type="InterPro" id="IPR041685">
    <property type="entry name" value="AAA_GajA/Old/RecF-like"/>
</dbReference>
<sequence>MGKITRLELENFTCFAKLDLEFSDGVNAFIGVNGTGKTHILKVLYAACAITVGEGKDKHYVDKLCSVFSPLGGDYQRLYRRPVTSNAVTSIVITRDNNQKLTTVFPGRKEKIYFLPTDDLSWSNDALESVYIPVKEMLTHAPGFLSLFAKREISFEEVFRDVLMEAYLPKLKELPNPTYEKLHKELGKAIGGKVIIRGEHFFLKNKQGEFEFSLLAEGVRKLALIWLLVQNGSLNPGAVLFWDEPEANLSPSLLGLVVKTLLELQRQGVQIFLTTHNYVLLKEFDLRKKKEDAVHYISLFRDKDSDPVSSHSTDEYLFISPNAIAGTFSDLYKRDISRALQGSK</sequence>
<accession>A0A2W4QUW4</accession>
<feature type="domain" description="Endonuclease GajA/Old nuclease/RecF-like AAA" evidence="1">
    <location>
        <begin position="3"/>
        <end position="45"/>
    </location>
</feature>
<protein>
    <submittedName>
        <fullName evidence="3">AAA family ATPase</fullName>
    </submittedName>
</protein>
<dbReference type="Gene3D" id="3.40.50.300">
    <property type="entry name" value="P-loop containing nucleotide triphosphate hydrolases"/>
    <property type="match status" value="2"/>
</dbReference>
<dbReference type="Proteomes" id="UP000249396">
    <property type="component" value="Unassembled WGS sequence"/>
</dbReference>
<gene>
    <name evidence="3" type="ORF">DM484_19320</name>
</gene>
<organism evidence="3 4">
    <name type="scientific">Candidatus Methylumidiphilus alinenensis</name>
    <dbReference type="NCBI Taxonomy" id="2202197"/>
    <lineage>
        <taxon>Bacteria</taxon>
        <taxon>Pseudomonadati</taxon>
        <taxon>Pseudomonadota</taxon>
        <taxon>Gammaproteobacteria</taxon>
        <taxon>Methylococcales</taxon>
        <taxon>Candidatus Methylumidiphilus</taxon>
    </lineage>
</organism>
<dbReference type="GO" id="GO:0005524">
    <property type="term" value="F:ATP binding"/>
    <property type="evidence" value="ECO:0007669"/>
    <property type="project" value="InterPro"/>
</dbReference>
<dbReference type="InterPro" id="IPR003959">
    <property type="entry name" value="ATPase_AAA_core"/>
</dbReference>
<dbReference type="PANTHER" id="PTHR43581:SF4">
    <property type="entry name" value="ATP_GTP PHOSPHATASE"/>
    <property type="match status" value="1"/>
</dbReference>
<dbReference type="CDD" id="cd00267">
    <property type="entry name" value="ABC_ATPase"/>
    <property type="match status" value="1"/>
</dbReference>
<proteinExistence type="predicted"/>
<dbReference type="GO" id="GO:0016887">
    <property type="term" value="F:ATP hydrolysis activity"/>
    <property type="evidence" value="ECO:0007669"/>
    <property type="project" value="InterPro"/>
</dbReference>
<comment type="caution">
    <text evidence="3">The sequence shown here is derived from an EMBL/GenBank/DDBJ whole genome shotgun (WGS) entry which is preliminary data.</text>
</comment>
<dbReference type="EMBL" id="QJPH01000394">
    <property type="protein sequence ID" value="PZN75253.1"/>
    <property type="molecule type" value="Genomic_DNA"/>
</dbReference>
<dbReference type="Pfam" id="PF13175">
    <property type="entry name" value="AAA_15"/>
    <property type="match status" value="1"/>
</dbReference>
<reference evidence="3 4" key="1">
    <citation type="journal article" date="2018" name="Aquat. Microb. Ecol.">
        <title>Gammaproteobacterial methanotrophs dominate.</title>
        <authorList>
            <person name="Rissanen A.J."/>
            <person name="Saarenheimo J."/>
            <person name="Tiirola M."/>
            <person name="Peura S."/>
            <person name="Aalto S.L."/>
            <person name="Karvinen A."/>
            <person name="Nykanen H."/>
        </authorList>
    </citation>
    <scope>NUCLEOTIDE SEQUENCE [LARGE SCALE GENOMIC DNA]</scope>
    <source>
        <strain evidence="3">AMbin10</strain>
    </source>
</reference>